<dbReference type="Proteomes" id="UP001201163">
    <property type="component" value="Unassembled WGS sequence"/>
</dbReference>
<sequence>MTVGLKPTVNISQLSLRSLRSPVPKEPWDTLRKRIDDSARNNGWETVNTGKFVSPHWCDSGNFHVYLHIHLGPDMRAAEKLHEKLWRVDYNVILEEISDGQGTTWKYVQERFIESSGMLALGFPERGGLLVRGEYQATWESFNNDIAKAHKCGGVVVAGQPGIGKSCFLYYLLFRLLSKKNPVTFQRSGYFFVFQEDSVSRYPLTADPDNLPAGTWVLSDSNGRLPCATFLEAASWGTSWIVQTTSPWEQRWKKWKTQRSADIFVMDYFTIETIEEMTVLGLVNWLPQGFHSRSTPPYWNTLGLNTSDLRRNYERWAAKRFVKDPDVERDDSDVKTITHMLFSVRPEEKDEAGRQIQFVDLASDWIKTIVSYAAANARAQKRIKFYETISTQPGFEASAGQIFKGLVLSWLHARPNLRPLHCSPALRDLQIPAYKEKQTSYFGSLTALNEVKVDKLFLSPTSQTLAAVDAIVFTDKFIISVQVAVPSKPSTKGSDFAWADIKKSIPRDIREDRDWRHMYVSTKQNPCETRLWATSRKTFASTTRFSTLAGWT</sequence>
<evidence type="ECO:0000313" key="2">
    <source>
        <dbReference type="Proteomes" id="UP001201163"/>
    </source>
</evidence>
<dbReference type="PANTHER" id="PTHR33129">
    <property type="entry name" value="PROTEIN KINASE DOMAIN-CONTAINING PROTEIN-RELATED"/>
    <property type="match status" value="1"/>
</dbReference>
<reference evidence="1" key="1">
    <citation type="submission" date="2022-01" db="EMBL/GenBank/DDBJ databases">
        <title>Comparative genomics reveals a dynamic genome evolution in the ectomycorrhizal milk-cap (Lactarius) mushrooms.</title>
        <authorList>
            <consortium name="DOE Joint Genome Institute"/>
            <person name="Lebreton A."/>
            <person name="Tang N."/>
            <person name="Kuo A."/>
            <person name="LaButti K."/>
            <person name="Drula E."/>
            <person name="Barry K."/>
            <person name="Clum A."/>
            <person name="Lipzen A."/>
            <person name="Mousain D."/>
            <person name="Ng V."/>
            <person name="Wang R."/>
            <person name="Wang X."/>
            <person name="Dai Y."/>
            <person name="Henrissat B."/>
            <person name="Grigoriev I.V."/>
            <person name="Guerin-Laguette A."/>
            <person name="Yu F."/>
            <person name="Martin F.M."/>
        </authorList>
    </citation>
    <scope>NUCLEOTIDE SEQUENCE</scope>
    <source>
        <strain evidence="1">QP</strain>
    </source>
</reference>
<dbReference type="EMBL" id="JAKELL010000001">
    <property type="protein sequence ID" value="KAH9001604.1"/>
    <property type="molecule type" value="Genomic_DNA"/>
</dbReference>
<name>A0AAD4LSF1_9AGAM</name>
<organism evidence="1 2">
    <name type="scientific">Lactarius akahatsu</name>
    <dbReference type="NCBI Taxonomy" id="416441"/>
    <lineage>
        <taxon>Eukaryota</taxon>
        <taxon>Fungi</taxon>
        <taxon>Dikarya</taxon>
        <taxon>Basidiomycota</taxon>
        <taxon>Agaricomycotina</taxon>
        <taxon>Agaricomycetes</taxon>
        <taxon>Russulales</taxon>
        <taxon>Russulaceae</taxon>
        <taxon>Lactarius</taxon>
    </lineage>
</organism>
<dbReference type="PANTHER" id="PTHR33129:SF1">
    <property type="entry name" value="ATP-BINDING PROTEIN"/>
    <property type="match status" value="1"/>
</dbReference>
<protein>
    <submittedName>
        <fullName evidence="1">Uncharacterized protein</fullName>
    </submittedName>
</protein>
<accession>A0AAD4LSF1</accession>
<comment type="caution">
    <text evidence="1">The sequence shown here is derived from an EMBL/GenBank/DDBJ whole genome shotgun (WGS) entry which is preliminary data.</text>
</comment>
<keyword evidence="2" id="KW-1185">Reference proteome</keyword>
<gene>
    <name evidence="1" type="ORF">EDB92DRAFT_1827712</name>
</gene>
<evidence type="ECO:0000313" key="1">
    <source>
        <dbReference type="EMBL" id="KAH9001604.1"/>
    </source>
</evidence>
<dbReference type="AlphaFoldDB" id="A0AAD4LSF1"/>
<dbReference type="InterPro" id="IPR052980">
    <property type="entry name" value="Crinkler_effector"/>
</dbReference>
<proteinExistence type="predicted"/>